<keyword evidence="4" id="KW-1185">Reference proteome</keyword>
<dbReference type="AlphaFoldDB" id="A0A2M9ZR36"/>
<reference evidence="4 5" key="1">
    <citation type="submission" date="2017-07" db="EMBL/GenBank/DDBJ databases">
        <title>Leptospira spp. isolated from tropical soils.</title>
        <authorList>
            <person name="Thibeaux R."/>
            <person name="Iraola G."/>
            <person name="Ferres I."/>
            <person name="Bierque E."/>
            <person name="Girault D."/>
            <person name="Soupe-Gilbert M.-E."/>
            <person name="Picardeau M."/>
            <person name="Goarant C."/>
        </authorList>
    </citation>
    <scope>NUCLEOTIDE SEQUENCE [LARGE SCALE GENOMIC DNA]</scope>
    <source>
        <strain evidence="3 5">FH1-B-B1</strain>
        <strain evidence="2 4">FH1-B-C1</strain>
    </source>
</reference>
<dbReference type="CDD" id="cd19099">
    <property type="entry name" value="AKR_unchar"/>
    <property type="match status" value="1"/>
</dbReference>
<dbReference type="Pfam" id="PF00248">
    <property type="entry name" value="Aldo_ket_red"/>
    <property type="match status" value="1"/>
</dbReference>
<dbReference type="Proteomes" id="UP000231990">
    <property type="component" value="Unassembled WGS sequence"/>
</dbReference>
<dbReference type="InterPro" id="IPR023210">
    <property type="entry name" value="NADP_OxRdtase_dom"/>
</dbReference>
<dbReference type="PANTHER" id="PTHR42686">
    <property type="entry name" value="GH17980P-RELATED"/>
    <property type="match status" value="1"/>
</dbReference>
<feature type="domain" description="NADP-dependent oxidoreductase" evidence="1">
    <location>
        <begin position="61"/>
        <end position="315"/>
    </location>
</feature>
<evidence type="ECO:0000313" key="3">
    <source>
        <dbReference type="EMBL" id="PJZ74429.1"/>
    </source>
</evidence>
<evidence type="ECO:0000313" key="2">
    <source>
        <dbReference type="EMBL" id="PJZ68375.1"/>
    </source>
</evidence>
<dbReference type="InterPro" id="IPR020471">
    <property type="entry name" value="AKR"/>
</dbReference>
<dbReference type="PANTHER" id="PTHR42686:SF1">
    <property type="entry name" value="GH17980P-RELATED"/>
    <property type="match status" value="1"/>
</dbReference>
<evidence type="ECO:0000313" key="4">
    <source>
        <dbReference type="Proteomes" id="UP000231962"/>
    </source>
</evidence>
<dbReference type="OrthoDB" id="9804790at2"/>
<dbReference type="Proteomes" id="UP000231962">
    <property type="component" value="Unassembled WGS sequence"/>
</dbReference>
<name>A0A2M9ZR36_9LEPT</name>
<dbReference type="GO" id="GO:0005829">
    <property type="term" value="C:cytosol"/>
    <property type="evidence" value="ECO:0007669"/>
    <property type="project" value="TreeGrafter"/>
</dbReference>
<dbReference type="Gene3D" id="3.20.20.100">
    <property type="entry name" value="NADP-dependent oxidoreductase domain"/>
    <property type="match status" value="1"/>
</dbReference>
<protein>
    <recommendedName>
        <fullName evidence="1">NADP-dependent oxidoreductase domain-containing protein</fullName>
    </recommendedName>
</protein>
<sequence>MSEFDPFSELYQKDLLPGFATPASTSGFAESLSVSNEFAKNPTEFRKNFYYLFQGLTLSKLAFGCYRVGLRDPEHKNAMSDALRHGVNCIDVSSNYGDGEAETLVGSVLLDGISKGTFTRESIFVVTKAGYIQGRNMELVKDRKKKGNPFFEVTEFQPDCFHCISPSFLEDQLERSRKRLGLETLDCLLLHNPEYFLSDRQNKSDKSKEAIQEYYRRIVHAFRFLESARKEGKIRMYGISSNTFPVPEEDFTHTSLSKLLKLVEEEIGDDHGFSVVQFPANWYEDGFLLNRNSNGENILDLCKKNNLLPLVNRPLNSFHPSQGLVRLSYGGDSKASEIRNRIRSELSNFFAWESEIFKRHGLPQKSQSLRSLWENSKDVISSMEAFYQNLRMYWIPALRVSLQQLQVSGGTEIGAEYAENLNKTFSLLEDWIRISSEQSLEPLLLSLKNKFYTDVPAPTTLSGMMVQQLSSILERGTVLLGMRRRDYVRDALSAFEIPLPKIPSEQWGAHGV</sequence>
<dbReference type="GO" id="GO:0016491">
    <property type="term" value="F:oxidoreductase activity"/>
    <property type="evidence" value="ECO:0007669"/>
    <property type="project" value="InterPro"/>
</dbReference>
<dbReference type="InterPro" id="IPR036812">
    <property type="entry name" value="NAD(P)_OxRdtase_dom_sf"/>
</dbReference>
<accession>A0A2M9ZR36</accession>
<organism evidence="3 5">
    <name type="scientific">Leptospira perolatii</name>
    <dbReference type="NCBI Taxonomy" id="2023191"/>
    <lineage>
        <taxon>Bacteria</taxon>
        <taxon>Pseudomonadati</taxon>
        <taxon>Spirochaetota</taxon>
        <taxon>Spirochaetia</taxon>
        <taxon>Leptospirales</taxon>
        <taxon>Leptospiraceae</taxon>
        <taxon>Leptospira</taxon>
    </lineage>
</organism>
<dbReference type="EMBL" id="NPDY01000024">
    <property type="protein sequence ID" value="PJZ68375.1"/>
    <property type="molecule type" value="Genomic_DNA"/>
</dbReference>
<gene>
    <name evidence="2" type="ORF">CH360_16500</name>
    <name evidence="3" type="ORF">CH373_05905</name>
</gene>
<evidence type="ECO:0000259" key="1">
    <source>
        <dbReference type="Pfam" id="PF00248"/>
    </source>
</evidence>
<dbReference type="SUPFAM" id="SSF51430">
    <property type="entry name" value="NAD(P)-linked oxidoreductase"/>
    <property type="match status" value="1"/>
</dbReference>
<comment type="caution">
    <text evidence="3">The sequence shown here is derived from an EMBL/GenBank/DDBJ whole genome shotgun (WGS) entry which is preliminary data.</text>
</comment>
<dbReference type="EMBL" id="NPDZ01000002">
    <property type="protein sequence ID" value="PJZ74429.1"/>
    <property type="molecule type" value="Genomic_DNA"/>
</dbReference>
<proteinExistence type="predicted"/>
<dbReference type="RefSeq" id="WP_100715174.1">
    <property type="nucleotide sequence ID" value="NZ_NPDY01000024.1"/>
</dbReference>
<evidence type="ECO:0000313" key="5">
    <source>
        <dbReference type="Proteomes" id="UP000231990"/>
    </source>
</evidence>